<evidence type="ECO:0000259" key="5">
    <source>
        <dbReference type="PROSITE" id="PS50865"/>
    </source>
</evidence>
<keyword evidence="2 4" id="KW-0863">Zinc-finger</keyword>
<dbReference type="STRING" id="1276538.A0A1X7S0M0"/>
<protein>
    <recommendedName>
        <fullName evidence="5">MYND-type domain-containing protein</fullName>
    </recommendedName>
</protein>
<dbReference type="SUPFAM" id="SSF144232">
    <property type="entry name" value="HIT/MYND zinc finger-like"/>
    <property type="match status" value="1"/>
</dbReference>
<dbReference type="EMBL" id="LT853699">
    <property type="protein sequence ID" value="SMQ53185.1"/>
    <property type="molecule type" value="Genomic_DNA"/>
</dbReference>
<keyword evidence="7" id="KW-1185">Reference proteome</keyword>
<dbReference type="AlphaFoldDB" id="A0A1X7S0M0"/>
<evidence type="ECO:0000313" key="7">
    <source>
        <dbReference type="Proteomes" id="UP000215127"/>
    </source>
</evidence>
<accession>A0A1X7S0M0</accession>
<gene>
    <name evidence="6" type="ORF">ZT3D7_G8338</name>
</gene>
<evidence type="ECO:0000256" key="4">
    <source>
        <dbReference type="PROSITE-ProRule" id="PRU00134"/>
    </source>
</evidence>
<proteinExistence type="predicted"/>
<dbReference type="Gene3D" id="6.10.140.2220">
    <property type="match status" value="1"/>
</dbReference>
<organism evidence="6 7">
    <name type="scientific">Zymoseptoria tritici (strain ST99CH_3D7)</name>
    <dbReference type="NCBI Taxonomy" id="1276538"/>
    <lineage>
        <taxon>Eukaryota</taxon>
        <taxon>Fungi</taxon>
        <taxon>Dikarya</taxon>
        <taxon>Ascomycota</taxon>
        <taxon>Pezizomycotina</taxon>
        <taxon>Dothideomycetes</taxon>
        <taxon>Dothideomycetidae</taxon>
        <taxon>Mycosphaerellales</taxon>
        <taxon>Mycosphaerellaceae</taxon>
        <taxon>Zymoseptoria</taxon>
    </lineage>
</organism>
<evidence type="ECO:0000313" key="6">
    <source>
        <dbReference type="EMBL" id="SMQ53185.1"/>
    </source>
</evidence>
<reference evidence="6 7" key="1">
    <citation type="submission" date="2016-06" db="EMBL/GenBank/DDBJ databases">
        <authorList>
            <person name="Kjaerup R.B."/>
            <person name="Dalgaard T.S."/>
            <person name="Juul-Madsen H.R."/>
        </authorList>
    </citation>
    <scope>NUCLEOTIDE SEQUENCE [LARGE SCALE GENOMIC DNA]</scope>
</reference>
<keyword evidence="1" id="KW-0479">Metal-binding</keyword>
<dbReference type="Pfam" id="PF01753">
    <property type="entry name" value="zf-MYND"/>
    <property type="match status" value="1"/>
</dbReference>
<keyword evidence="3" id="KW-0862">Zinc</keyword>
<dbReference type="PROSITE" id="PS50865">
    <property type="entry name" value="ZF_MYND_2"/>
    <property type="match status" value="1"/>
</dbReference>
<dbReference type="Proteomes" id="UP000215127">
    <property type="component" value="Chromosome 8"/>
</dbReference>
<sequence>MASMEDSERARLIKLGSLVLNHLQKQRFCLDEAAKIKARREESVACAYIDTDAQLLLALAELLGKDFIDFATRGKAATEFLWLRYQKKSFTDMAANLVILYEERSKMSDATAEGLHLPEVTAQIHASQKGPSPTAATDYLFSWNLDFLRIPGEEGKPKCAFCGERTGKDQKLMKCGGCKIMIYCDRKCQKLDWKKGHKTACQAMSKQESKEMKGGIA</sequence>
<dbReference type="InterPro" id="IPR002893">
    <property type="entry name" value="Znf_MYND"/>
</dbReference>
<dbReference type="PROSITE" id="PS01360">
    <property type="entry name" value="ZF_MYND_1"/>
    <property type="match status" value="1"/>
</dbReference>
<evidence type="ECO:0000256" key="2">
    <source>
        <dbReference type="ARBA" id="ARBA00022771"/>
    </source>
</evidence>
<evidence type="ECO:0000256" key="3">
    <source>
        <dbReference type="ARBA" id="ARBA00022833"/>
    </source>
</evidence>
<name>A0A1X7S0M0_ZYMT9</name>
<dbReference type="GO" id="GO:0008270">
    <property type="term" value="F:zinc ion binding"/>
    <property type="evidence" value="ECO:0007669"/>
    <property type="project" value="UniProtKB-KW"/>
</dbReference>
<evidence type="ECO:0000256" key="1">
    <source>
        <dbReference type="ARBA" id="ARBA00022723"/>
    </source>
</evidence>
<feature type="domain" description="MYND-type" evidence="5">
    <location>
        <begin position="159"/>
        <end position="201"/>
    </location>
</feature>